<name>A0A364NEJ8_STELY</name>
<dbReference type="GO" id="GO:0004672">
    <property type="term" value="F:protein kinase activity"/>
    <property type="evidence" value="ECO:0007669"/>
    <property type="project" value="InterPro"/>
</dbReference>
<dbReference type="GO" id="GO:0005524">
    <property type="term" value="F:ATP binding"/>
    <property type="evidence" value="ECO:0007669"/>
    <property type="project" value="InterPro"/>
</dbReference>
<accession>A0A364NEJ8</accession>
<reference evidence="3" key="1">
    <citation type="submission" date="2018-05" db="EMBL/GenBank/DDBJ databases">
        <title>Draft genome sequence of Stemphylium lycopersici strain CIDEFI 213.</title>
        <authorList>
            <person name="Medina R."/>
            <person name="Franco M.E.E."/>
            <person name="Lucentini C.G."/>
            <person name="Saparrat M.C.N."/>
            <person name="Balatti P.A."/>
        </authorList>
    </citation>
    <scope>NUCLEOTIDE SEQUENCE [LARGE SCALE GENOMIC DNA]</scope>
    <source>
        <strain evidence="3">CIDEFI 213</strain>
    </source>
</reference>
<sequence>MPPRFNVPVLQFPAPGYTRQFAYGGTAALALSDDGNKVLKFPFKFETQYCNERVAARARSQMEESQMMLEREKEIYQHLGLRPGILAPIEISSVGLVFPFYKNGDLRAYLQKTWGKVGQDQVMVWAEEAVERISFTQSMGVYQCDISTRNFLVGDDLSLVLNDFSGSRLGSKPELVGPETSYAKAPQDDQYGTVQGSMEGEVFSIGSLLYEIVTGRKPYSDLSDKEIEDLFRQGKFPPTSTLVLASDAQTTPPPEASSFGPLLLPHMINHQQTLASILVSFVFPRRLLVDSGVLIPKHSSAVMANQTITPARTVQELLKQFNLHMNEPEPVIICRTCKLALSGSVKSIVDHVADKHKYPRDLAKSLSQLLRPYTILGSKVLRLRPDHTPPHPHISKHLGMMCKHCRQKTVSVEILARHLSKEHGMNNVSINQVPWLTSGR</sequence>
<dbReference type="InterPro" id="IPR022698">
    <property type="entry name" value="OrsD"/>
</dbReference>
<gene>
    <name evidence="2" type="ORF">DDE83_001162</name>
</gene>
<keyword evidence="3" id="KW-1185">Reference proteome</keyword>
<dbReference type="STRING" id="183478.A0A364NEJ8"/>
<dbReference type="InterPro" id="IPR001245">
    <property type="entry name" value="Ser-Thr/Tyr_kinase_cat_dom"/>
</dbReference>
<evidence type="ECO:0000259" key="1">
    <source>
        <dbReference type="PROSITE" id="PS50011"/>
    </source>
</evidence>
<dbReference type="InterPro" id="IPR011009">
    <property type="entry name" value="Kinase-like_dom_sf"/>
</dbReference>
<dbReference type="AlphaFoldDB" id="A0A364NEJ8"/>
<dbReference type="Pfam" id="PF12013">
    <property type="entry name" value="OrsD"/>
    <property type="match status" value="1"/>
</dbReference>
<evidence type="ECO:0000313" key="2">
    <source>
        <dbReference type="EMBL" id="RAR15521.1"/>
    </source>
</evidence>
<dbReference type="SUPFAM" id="SSF56112">
    <property type="entry name" value="Protein kinase-like (PK-like)"/>
    <property type="match status" value="1"/>
</dbReference>
<organism evidence="2 3">
    <name type="scientific">Stemphylium lycopersici</name>
    <name type="common">Tomato gray leaf spot disease fungus</name>
    <name type="synonym">Thyrospora lycopersici</name>
    <dbReference type="NCBI Taxonomy" id="183478"/>
    <lineage>
        <taxon>Eukaryota</taxon>
        <taxon>Fungi</taxon>
        <taxon>Dikarya</taxon>
        <taxon>Ascomycota</taxon>
        <taxon>Pezizomycotina</taxon>
        <taxon>Dothideomycetes</taxon>
        <taxon>Pleosporomycetidae</taxon>
        <taxon>Pleosporales</taxon>
        <taxon>Pleosporineae</taxon>
        <taxon>Pleosporaceae</taxon>
        <taxon>Stemphylium</taxon>
    </lineage>
</organism>
<proteinExistence type="predicted"/>
<dbReference type="EMBL" id="QGDH01000011">
    <property type="protein sequence ID" value="RAR15521.1"/>
    <property type="molecule type" value="Genomic_DNA"/>
</dbReference>
<dbReference type="Gene3D" id="1.10.510.10">
    <property type="entry name" value="Transferase(Phosphotransferase) domain 1"/>
    <property type="match status" value="1"/>
</dbReference>
<dbReference type="PROSITE" id="PS50011">
    <property type="entry name" value="PROTEIN_KINASE_DOM"/>
    <property type="match status" value="1"/>
</dbReference>
<dbReference type="Pfam" id="PF07714">
    <property type="entry name" value="PK_Tyr_Ser-Thr"/>
    <property type="match status" value="1"/>
</dbReference>
<comment type="caution">
    <text evidence="2">The sequence shown here is derived from an EMBL/GenBank/DDBJ whole genome shotgun (WGS) entry which is preliminary data.</text>
</comment>
<protein>
    <recommendedName>
        <fullName evidence="1">Protein kinase domain-containing protein</fullName>
    </recommendedName>
</protein>
<feature type="domain" description="Protein kinase" evidence="1">
    <location>
        <begin position="15"/>
        <end position="374"/>
    </location>
</feature>
<evidence type="ECO:0000313" key="3">
    <source>
        <dbReference type="Proteomes" id="UP000249619"/>
    </source>
</evidence>
<dbReference type="InterPro" id="IPR000719">
    <property type="entry name" value="Prot_kinase_dom"/>
</dbReference>
<dbReference type="Proteomes" id="UP000249619">
    <property type="component" value="Unassembled WGS sequence"/>
</dbReference>